<name>A0AC34GW56_9BILA</name>
<evidence type="ECO:0000313" key="2">
    <source>
        <dbReference type="WBParaSite" id="ES5_v2.g920.t1"/>
    </source>
</evidence>
<dbReference type="WBParaSite" id="ES5_v2.g920.t1">
    <property type="protein sequence ID" value="ES5_v2.g920.t1"/>
    <property type="gene ID" value="ES5_v2.g920"/>
</dbReference>
<proteinExistence type="predicted"/>
<protein>
    <submittedName>
        <fullName evidence="2">Major facilitator superfamily (MFS) profile domain-containing protein</fullName>
    </submittedName>
</protein>
<evidence type="ECO:0000313" key="1">
    <source>
        <dbReference type="Proteomes" id="UP000887579"/>
    </source>
</evidence>
<sequence length="313" mass="33710">MVVATERKPTSWKPVALDGGYGWWVVLGSFLIHVFADGFVYSFGVIAESLVAEFNGTNAEVSLILSLLTGLMLAAGPLASAICNRIGCRLTTIIGAVIASVGCATSYYADSMLYLCGSVGIIMGVGFGLMYCPAIIIVTMYFEKYRSLATGVTVCGAGVGTAVFAKVVSWLIEAFGWREVFLIYAGIVLLCIPCGLLYRPIEFVPIYDDGLDEDETNEKLAEKIPIAAVEPLPLPQKVPLPNSPEKTLLAPQETKVRGARSHTAINVDSEDPATNLQRVKSLDHGIEVRRRTNTVTEATGYLNIKDVFYPGSV</sequence>
<reference evidence="2" key="1">
    <citation type="submission" date="2022-11" db="UniProtKB">
        <authorList>
            <consortium name="WormBaseParasite"/>
        </authorList>
    </citation>
    <scope>IDENTIFICATION</scope>
</reference>
<organism evidence="1 2">
    <name type="scientific">Panagrolaimus sp. ES5</name>
    <dbReference type="NCBI Taxonomy" id="591445"/>
    <lineage>
        <taxon>Eukaryota</taxon>
        <taxon>Metazoa</taxon>
        <taxon>Ecdysozoa</taxon>
        <taxon>Nematoda</taxon>
        <taxon>Chromadorea</taxon>
        <taxon>Rhabditida</taxon>
        <taxon>Tylenchina</taxon>
        <taxon>Panagrolaimomorpha</taxon>
        <taxon>Panagrolaimoidea</taxon>
        <taxon>Panagrolaimidae</taxon>
        <taxon>Panagrolaimus</taxon>
    </lineage>
</organism>
<dbReference type="Proteomes" id="UP000887579">
    <property type="component" value="Unplaced"/>
</dbReference>
<accession>A0AC34GW56</accession>